<evidence type="ECO:0000256" key="10">
    <source>
        <dbReference type="PROSITE-ProRule" id="PRU00470"/>
    </source>
</evidence>
<feature type="region of interest" description="Disordered" evidence="11">
    <location>
        <begin position="201"/>
        <end position="224"/>
    </location>
</feature>
<protein>
    <recommendedName>
        <fullName evidence="13">SBP-type domain-containing protein</fullName>
    </recommendedName>
</protein>
<name>A0AAD4P9J8_PERFH</name>
<dbReference type="PANTHER" id="PTHR31251">
    <property type="entry name" value="SQUAMOSA PROMOTER-BINDING-LIKE PROTEIN 4"/>
    <property type="match status" value="1"/>
</dbReference>
<comment type="caution">
    <text evidence="14">The sequence shown here is derived from an EMBL/GenBank/DDBJ whole genome shotgun (WGS) entry which is preliminary data.</text>
</comment>
<keyword evidence="3 10" id="KW-0863">Zinc-finger</keyword>
<keyword evidence="12" id="KW-0472">Membrane</keyword>
<dbReference type="InterPro" id="IPR036893">
    <property type="entry name" value="SBP_sf"/>
</dbReference>
<sequence>METKFGTKLHNFYGPVVSEVGKRSTEWDMNDWRWDGDLFMASPLNPMPTDCRSRQPFAVGSNNMDEMMVQNERESRELEKRRRVVEVENEAASSLNLKLGHQEYPITQTQGDMDDELEGKSGKKTKVSAAPSTRAVCQVEDCKADLSSAKDYHRRHKVCDVHSKATNALVGNVLQRFCQQCSRFHVLQEFDEGKRSCRRRLAGHNRRRRKTHPENVPNAANQNDEHGSNYLLISLLRILSNIQFNSSDQSKNEDLLSHLLKNLASLASTANERNHTELPHVSQDLQNVGTSLGAAQKDLPTTTGLGATVRASDLTQKRTLTDNAVDGIVQNASTSHSPLVFPTNTTNSVQVNTDTIGRTKLNNIDLNFEYDGSQDCLEDLPDNFARKNLGDRSPAGPLWLSKDSQRSSPPQTSGNSGSTSSQSPSTSSGETQSRTDRIVFKLFGKDPNDFPLALRKQILDWLSNSPTDMESYIRPGCIILTIYLRMDKSCWDRLYCDLTSSLRRLLDSSTDPFWRTGWIYARVQHRVTFMYNGQVVLDTPLPVKNHQSCRISSIKPIAVTVSEGAQFVVKGFNLSRSTTRLLCALEGKFLIQENCADMRGGGGDSLIENDQIQSFTFSCVVPNIVGRGFIEVEDYGLSSSFFPFIVAEKDVCSEICTLESLIEVADAADTDNNALQIRTQALDFIHEMGWLLHRTHLKVRLGETSGDVDPFPFERLRWLIEFSIDHDWCAVVKKLLSSLFDGIVDSGQQNSNIQALLDIGLVHRAVRRNCRPMVEFLLSYHPNIGTAKPGEHKLLDGERYFFVPDAVGPGGLTPLHIAASLDSCESVLDALTEDPGSVGTEAWKSARDSTGLTAHDYACLRGHYSYIHLVQRKVKKKSGKGQVVVDIPGARGSEMGKYALESEKRVGGQCRQCAQKLGYARRRGSVNIYRPAMVSMVAIAAVCVCTALLFKTSPEVFCSFHPFRWELLKYGSQ</sequence>
<dbReference type="SUPFAM" id="SSF103612">
    <property type="entry name" value="SBT domain"/>
    <property type="match status" value="1"/>
</dbReference>
<comment type="function">
    <text evidence="9">Probable transcriptional factor. Binds to the promoter of the SQUAMOSA gene.</text>
</comment>
<feature type="compositionally biased region" description="Low complexity" evidence="11">
    <location>
        <begin position="407"/>
        <end position="432"/>
    </location>
</feature>
<evidence type="ECO:0000256" key="5">
    <source>
        <dbReference type="ARBA" id="ARBA00023015"/>
    </source>
</evidence>
<keyword evidence="5" id="KW-0805">Transcription regulation</keyword>
<evidence type="ECO:0000256" key="11">
    <source>
        <dbReference type="SAM" id="MobiDB-lite"/>
    </source>
</evidence>
<dbReference type="GO" id="GO:0008270">
    <property type="term" value="F:zinc ion binding"/>
    <property type="evidence" value="ECO:0007669"/>
    <property type="project" value="UniProtKB-KW"/>
</dbReference>
<evidence type="ECO:0000256" key="2">
    <source>
        <dbReference type="ARBA" id="ARBA00022723"/>
    </source>
</evidence>
<evidence type="ECO:0000256" key="8">
    <source>
        <dbReference type="ARBA" id="ARBA00023242"/>
    </source>
</evidence>
<dbReference type="SUPFAM" id="SSF48403">
    <property type="entry name" value="Ankyrin repeat"/>
    <property type="match status" value="1"/>
</dbReference>
<evidence type="ECO:0000256" key="6">
    <source>
        <dbReference type="ARBA" id="ARBA00023125"/>
    </source>
</evidence>
<comment type="subcellular location">
    <subcellularLocation>
        <location evidence="1">Nucleus</location>
    </subcellularLocation>
</comment>
<dbReference type="PROSITE" id="PS51141">
    <property type="entry name" value="ZF_SBP"/>
    <property type="match status" value="1"/>
</dbReference>
<dbReference type="InterPro" id="IPR036770">
    <property type="entry name" value="Ankyrin_rpt-contain_sf"/>
</dbReference>
<feature type="region of interest" description="Disordered" evidence="11">
    <location>
        <begin position="387"/>
        <end position="433"/>
    </location>
</feature>
<evidence type="ECO:0000259" key="13">
    <source>
        <dbReference type="PROSITE" id="PS51141"/>
    </source>
</evidence>
<evidence type="ECO:0000256" key="1">
    <source>
        <dbReference type="ARBA" id="ARBA00004123"/>
    </source>
</evidence>
<dbReference type="GO" id="GO:0005634">
    <property type="term" value="C:nucleus"/>
    <property type="evidence" value="ECO:0007669"/>
    <property type="project" value="UniProtKB-SubCell"/>
</dbReference>
<proteinExistence type="predicted"/>
<dbReference type="InterPro" id="IPR004333">
    <property type="entry name" value="SBP_dom"/>
</dbReference>
<feature type="compositionally biased region" description="Basic residues" evidence="11">
    <location>
        <begin position="201"/>
        <end position="211"/>
    </location>
</feature>
<dbReference type="Pfam" id="PF03110">
    <property type="entry name" value="SBP"/>
    <property type="match status" value="1"/>
</dbReference>
<evidence type="ECO:0000313" key="15">
    <source>
        <dbReference type="Proteomes" id="UP001190926"/>
    </source>
</evidence>
<dbReference type="Gene3D" id="1.25.40.20">
    <property type="entry name" value="Ankyrin repeat-containing domain"/>
    <property type="match status" value="1"/>
</dbReference>
<reference evidence="14 15" key="1">
    <citation type="journal article" date="2021" name="Nat. Commun.">
        <title>Incipient diploidization of the medicinal plant Perilla within 10,000 years.</title>
        <authorList>
            <person name="Zhang Y."/>
            <person name="Shen Q."/>
            <person name="Leng L."/>
            <person name="Zhang D."/>
            <person name="Chen S."/>
            <person name="Shi Y."/>
            <person name="Ning Z."/>
            <person name="Chen S."/>
        </authorList>
    </citation>
    <scope>NUCLEOTIDE SEQUENCE [LARGE SCALE GENOMIC DNA]</scope>
    <source>
        <strain evidence="15">cv. PC099</strain>
    </source>
</reference>
<feature type="transmembrane region" description="Helical" evidence="12">
    <location>
        <begin position="928"/>
        <end position="950"/>
    </location>
</feature>
<evidence type="ECO:0000256" key="12">
    <source>
        <dbReference type="SAM" id="Phobius"/>
    </source>
</evidence>
<gene>
    <name evidence="14" type="ORF">C2S53_008296</name>
</gene>
<accession>A0AAD4P9J8</accession>
<keyword evidence="12" id="KW-0812">Transmembrane</keyword>
<keyword evidence="7" id="KW-0804">Transcription</keyword>
<evidence type="ECO:0000256" key="3">
    <source>
        <dbReference type="ARBA" id="ARBA00022771"/>
    </source>
</evidence>
<dbReference type="AlphaFoldDB" id="A0AAD4P9J8"/>
<dbReference type="FunFam" id="4.10.1100.10:FF:000001">
    <property type="entry name" value="Squamosa promoter-binding-like protein 14"/>
    <property type="match status" value="1"/>
</dbReference>
<dbReference type="GO" id="GO:0003677">
    <property type="term" value="F:DNA binding"/>
    <property type="evidence" value="ECO:0007669"/>
    <property type="project" value="UniProtKB-KW"/>
</dbReference>
<keyword evidence="2" id="KW-0479">Metal-binding</keyword>
<dbReference type="Gene3D" id="4.10.1100.10">
    <property type="entry name" value="Transcription factor, SBP-box domain"/>
    <property type="match status" value="1"/>
</dbReference>
<organism evidence="14 15">
    <name type="scientific">Perilla frutescens var. hirtella</name>
    <name type="common">Perilla citriodora</name>
    <name type="synonym">Perilla setoyensis</name>
    <dbReference type="NCBI Taxonomy" id="608512"/>
    <lineage>
        <taxon>Eukaryota</taxon>
        <taxon>Viridiplantae</taxon>
        <taxon>Streptophyta</taxon>
        <taxon>Embryophyta</taxon>
        <taxon>Tracheophyta</taxon>
        <taxon>Spermatophyta</taxon>
        <taxon>Magnoliopsida</taxon>
        <taxon>eudicotyledons</taxon>
        <taxon>Gunneridae</taxon>
        <taxon>Pentapetalae</taxon>
        <taxon>asterids</taxon>
        <taxon>lamiids</taxon>
        <taxon>Lamiales</taxon>
        <taxon>Lamiaceae</taxon>
        <taxon>Nepetoideae</taxon>
        <taxon>Elsholtzieae</taxon>
        <taxon>Perilla</taxon>
    </lineage>
</organism>
<feature type="domain" description="SBP-type" evidence="13">
    <location>
        <begin position="134"/>
        <end position="211"/>
    </location>
</feature>
<keyword evidence="8" id="KW-0539">Nucleus</keyword>
<evidence type="ECO:0000256" key="4">
    <source>
        <dbReference type="ARBA" id="ARBA00022833"/>
    </source>
</evidence>
<dbReference type="Proteomes" id="UP001190926">
    <property type="component" value="Unassembled WGS sequence"/>
</dbReference>
<dbReference type="Pfam" id="PF26102">
    <property type="entry name" value="Ig_SPL7"/>
    <property type="match status" value="1"/>
</dbReference>
<keyword evidence="15" id="KW-1185">Reference proteome</keyword>
<keyword evidence="12" id="KW-1133">Transmembrane helix</keyword>
<evidence type="ECO:0000313" key="14">
    <source>
        <dbReference type="EMBL" id="KAH6831803.1"/>
    </source>
</evidence>
<dbReference type="PANTHER" id="PTHR31251:SF86">
    <property type="entry name" value="SQUAMOSA PROMOTER-BINDING-LIKE PROTEIN 1"/>
    <property type="match status" value="1"/>
</dbReference>
<evidence type="ECO:0000256" key="9">
    <source>
        <dbReference type="ARBA" id="ARBA00056472"/>
    </source>
</evidence>
<keyword evidence="6" id="KW-0238">DNA-binding</keyword>
<keyword evidence="4" id="KW-0862">Zinc</keyword>
<dbReference type="EMBL" id="SDAM02000081">
    <property type="protein sequence ID" value="KAH6831803.1"/>
    <property type="molecule type" value="Genomic_DNA"/>
</dbReference>
<dbReference type="InterPro" id="IPR044817">
    <property type="entry name" value="SBP-like"/>
</dbReference>
<evidence type="ECO:0000256" key="7">
    <source>
        <dbReference type="ARBA" id="ARBA00023163"/>
    </source>
</evidence>